<dbReference type="Pfam" id="PF02311">
    <property type="entry name" value="AraC_binding"/>
    <property type="match status" value="1"/>
</dbReference>
<keyword evidence="2" id="KW-0238">DNA-binding</keyword>
<evidence type="ECO:0000256" key="2">
    <source>
        <dbReference type="ARBA" id="ARBA00023125"/>
    </source>
</evidence>
<feature type="domain" description="HTH araC/xylS-type" evidence="4">
    <location>
        <begin position="175"/>
        <end position="272"/>
    </location>
</feature>
<dbReference type="PANTHER" id="PTHR46796">
    <property type="entry name" value="HTH-TYPE TRANSCRIPTIONAL ACTIVATOR RHAS-RELATED"/>
    <property type="match status" value="1"/>
</dbReference>
<evidence type="ECO:0000259" key="4">
    <source>
        <dbReference type="PROSITE" id="PS01124"/>
    </source>
</evidence>
<dbReference type="SUPFAM" id="SSF46689">
    <property type="entry name" value="Homeodomain-like"/>
    <property type="match status" value="2"/>
</dbReference>
<evidence type="ECO:0000256" key="1">
    <source>
        <dbReference type="ARBA" id="ARBA00023015"/>
    </source>
</evidence>
<evidence type="ECO:0000313" key="5">
    <source>
        <dbReference type="EMBL" id="MFD0904068.1"/>
    </source>
</evidence>
<dbReference type="PROSITE" id="PS01124">
    <property type="entry name" value="HTH_ARAC_FAMILY_2"/>
    <property type="match status" value="1"/>
</dbReference>
<name>A0ABW3EUB8_9ACTN</name>
<dbReference type="InterPro" id="IPR009057">
    <property type="entry name" value="Homeodomain-like_sf"/>
</dbReference>
<evidence type="ECO:0000256" key="3">
    <source>
        <dbReference type="ARBA" id="ARBA00023163"/>
    </source>
</evidence>
<protein>
    <submittedName>
        <fullName evidence="5">AraC family transcriptional regulator</fullName>
    </submittedName>
</protein>
<dbReference type="InterPro" id="IPR037923">
    <property type="entry name" value="HTH-like"/>
</dbReference>
<keyword evidence="6" id="KW-1185">Reference proteome</keyword>
<dbReference type="InterPro" id="IPR003313">
    <property type="entry name" value="AraC-bd"/>
</dbReference>
<organism evidence="5 6">
    <name type="scientific">Actinomadura sediminis</name>
    <dbReference type="NCBI Taxonomy" id="1038904"/>
    <lineage>
        <taxon>Bacteria</taxon>
        <taxon>Bacillati</taxon>
        <taxon>Actinomycetota</taxon>
        <taxon>Actinomycetes</taxon>
        <taxon>Streptosporangiales</taxon>
        <taxon>Thermomonosporaceae</taxon>
        <taxon>Actinomadura</taxon>
    </lineage>
</organism>
<reference evidence="6" key="1">
    <citation type="journal article" date="2019" name="Int. J. Syst. Evol. Microbiol.">
        <title>The Global Catalogue of Microorganisms (GCM) 10K type strain sequencing project: providing services to taxonomists for standard genome sequencing and annotation.</title>
        <authorList>
            <consortium name="The Broad Institute Genomics Platform"/>
            <consortium name="The Broad Institute Genome Sequencing Center for Infectious Disease"/>
            <person name="Wu L."/>
            <person name="Ma J."/>
        </authorList>
    </citation>
    <scope>NUCLEOTIDE SEQUENCE [LARGE SCALE GENOMIC DNA]</scope>
    <source>
        <strain evidence="6">JCM 31202</strain>
    </source>
</reference>
<dbReference type="SUPFAM" id="SSF51215">
    <property type="entry name" value="Regulatory protein AraC"/>
    <property type="match status" value="1"/>
</dbReference>
<dbReference type="Gene3D" id="1.10.10.60">
    <property type="entry name" value="Homeodomain-like"/>
    <property type="match status" value="2"/>
</dbReference>
<comment type="caution">
    <text evidence="5">The sequence shown here is derived from an EMBL/GenBank/DDBJ whole genome shotgun (WGS) entry which is preliminary data.</text>
</comment>
<dbReference type="InterPro" id="IPR018060">
    <property type="entry name" value="HTH_AraC"/>
</dbReference>
<dbReference type="Proteomes" id="UP001596972">
    <property type="component" value="Unassembled WGS sequence"/>
</dbReference>
<dbReference type="Pfam" id="PF12833">
    <property type="entry name" value="HTH_18"/>
    <property type="match status" value="1"/>
</dbReference>
<dbReference type="SMART" id="SM00342">
    <property type="entry name" value="HTH_ARAC"/>
    <property type="match status" value="1"/>
</dbReference>
<keyword evidence="1" id="KW-0805">Transcription regulation</keyword>
<dbReference type="PANTHER" id="PTHR46796:SF2">
    <property type="entry name" value="TRANSCRIPTIONAL REGULATORY PROTEIN"/>
    <property type="match status" value="1"/>
</dbReference>
<dbReference type="EMBL" id="JBHTJA010000072">
    <property type="protein sequence ID" value="MFD0904068.1"/>
    <property type="molecule type" value="Genomic_DNA"/>
</dbReference>
<gene>
    <name evidence="5" type="ORF">ACFQ11_27045</name>
</gene>
<dbReference type="RefSeq" id="WP_378303536.1">
    <property type="nucleotide sequence ID" value="NZ_JBHTJA010000072.1"/>
</dbReference>
<dbReference type="InterPro" id="IPR050204">
    <property type="entry name" value="AraC_XylS_family_regulators"/>
</dbReference>
<sequence length="287" mass="30395">MTGEVAHYWRHPALPDVGLLRARYVTHRFSRHVHDGYAIGVILQGVEEFEHPGGVERAGRGAVVAVNPGTVHTGQAGGPDGWAYRMTYPSVEVLADIAAELGLPRGTPAFPSPVLDDADAARRLRAVHRAGERGDALAASTMLRTAYAGLLLRHAARFPSAGTPGARPALPPVVRDARDLLHASLVDPPTLEELAALVGTRPFPLLRAFREATGLPPHAYLNQARVRAAAALLDEGLRPGEVAARTGFADQAHLTRHFKRTMGVPPGAYRAARGFGSVGARGATEAG</sequence>
<keyword evidence="3" id="KW-0804">Transcription</keyword>
<proteinExistence type="predicted"/>
<accession>A0ABW3EUB8</accession>
<evidence type="ECO:0000313" key="6">
    <source>
        <dbReference type="Proteomes" id="UP001596972"/>
    </source>
</evidence>